<dbReference type="GO" id="GO:0030594">
    <property type="term" value="F:neurotransmitter receptor activity"/>
    <property type="evidence" value="ECO:0007669"/>
    <property type="project" value="TreeGrafter"/>
</dbReference>
<feature type="domain" description="G-protein coupled receptors family 1 profile" evidence="12">
    <location>
        <begin position="251"/>
        <end position="290"/>
    </location>
</feature>
<feature type="compositionally biased region" description="Basic and acidic residues" evidence="10">
    <location>
        <begin position="42"/>
        <end position="57"/>
    </location>
</feature>
<dbReference type="PANTHER" id="PTHR24247:SF228">
    <property type="entry name" value="5-HYDROXYTRYPTAMINE (SEROTONIN) RECEPTOR 2A, ISOFORM B"/>
    <property type="match status" value="1"/>
</dbReference>
<keyword evidence="4 11" id="KW-0812">Transmembrane</keyword>
<feature type="transmembrane region" description="Helical" evidence="11">
    <location>
        <begin position="236"/>
        <end position="259"/>
    </location>
</feature>
<keyword evidence="5 11" id="KW-1133">Transmembrane helix</keyword>
<dbReference type="GO" id="GO:0051378">
    <property type="term" value="F:serotonin binding"/>
    <property type="evidence" value="ECO:0007669"/>
    <property type="project" value="TreeGrafter"/>
</dbReference>
<dbReference type="PRINTS" id="PR00237">
    <property type="entry name" value="GPCRRHODOPSN"/>
</dbReference>
<keyword evidence="7 11" id="KW-0472">Membrane</keyword>
<dbReference type="Proteomes" id="UP000299102">
    <property type="component" value="Unassembled WGS sequence"/>
</dbReference>
<dbReference type="Gene3D" id="1.20.1070.10">
    <property type="entry name" value="Rhodopsin 7-helix transmembrane proteins"/>
    <property type="match status" value="1"/>
</dbReference>
<evidence type="ECO:0000256" key="4">
    <source>
        <dbReference type="ARBA" id="ARBA00022692"/>
    </source>
</evidence>
<keyword evidence="6" id="KW-0297">G-protein coupled receptor</keyword>
<organism evidence="13 14">
    <name type="scientific">Eumeta variegata</name>
    <name type="common">Bagworm moth</name>
    <name type="synonym">Eumeta japonica</name>
    <dbReference type="NCBI Taxonomy" id="151549"/>
    <lineage>
        <taxon>Eukaryota</taxon>
        <taxon>Metazoa</taxon>
        <taxon>Ecdysozoa</taxon>
        <taxon>Arthropoda</taxon>
        <taxon>Hexapoda</taxon>
        <taxon>Insecta</taxon>
        <taxon>Pterygota</taxon>
        <taxon>Neoptera</taxon>
        <taxon>Endopterygota</taxon>
        <taxon>Lepidoptera</taxon>
        <taxon>Glossata</taxon>
        <taxon>Ditrysia</taxon>
        <taxon>Tineoidea</taxon>
        <taxon>Psychidae</taxon>
        <taxon>Oiketicinae</taxon>
        <taxon>Eumeta</taxon>
    </lineage>
</organism>
<feature type="transmembrane region" description="Helical" evidence="11">
    <location>
        <begin position="271"/>
        <end position="293"/>
    </location>
</feature>
<dbReference type="STRING" id="151549.A0A4C1SEF9"/>
<evidence type="ECO:0000256" key="11">
    <source>
        <dbReference type="SAM" id="Phobius"/>
    </source>
</evidence>
<dbReference type="PANTHER" id="PTHR24247">
    <property type="entry name" value="5-HYDROXYTRYPTAMINE RECEPTOR"/>
    <property type="match status" value="1"/>
</dbReference>
<evidence type="ECO:0000256" key="9">
    <source>
        <dbReference type="ARBA" id="ARBA00023224"/>
    </source>
</evidence>
<proteinExistence type="inferred from homology"/>
<evidence type="ECO:0000259" key="12">
    <source>
        <dbReference type="PROSITE" id="PS50262"/>
    </source>
</evidence>
<dbReference type="OrthoDB" id="5859976at2759"/>
<protein>
    <submittedName>
        <fullName evidence="13">5-hydroxytryptamine receptor 2B</fullName>
    </submittedName>
</protein>
<dbReference type="GO" id="GO:0045202">
    <property type="term" value="C:synapse"/>
    <property type="evidence" value="ECO:0007669"/>
    <property type="project" value="GOC"/>
</dbReference>
<dbReference type="InterPro" id="IPR000276">
    <property type="entry name" value="GPCR_Rhodpsn"/>
</dbReference>
<dbReference type="SUPFAM" id="SSF81321">
    <property type="entry name" value="Family A G protein-coupled receptor-like"/>
    <property type="match status" value="1"/>
</dbReference>
<evidence type="ECO:0000313" key="14">
    <source>
        <dbReference type="Proteomes" id="UP000299102"/>
    </source>
</evidence>
<comment type="similarity">
    <text evidence="2">Belongs to the G-protein coupled receptor 1 family.</text>
</comment>
<comment type="subcellular location">
    <subcellularLocation>
        <location evidence="1">Cell membrane</location>
        <topology evidence="1">Multi-pass membrane protein</topology>
    </subcellularLocation>
</comment>
<evidence type="ECO:0000256" key="5">
    <source>
        <dbReference type="ARBA" id="ARBA00022989"/>
    </source>
</evidence>
<evidence type="ECO:0000256" key="7">
    <source>
        <dbReference type="ARBA" id="ARBA00023136"/>
    </source>
</evidence>
<accession>A0A4C1SEF9</accession>
<dbReference type="GO" id="GO:0004993">
    <property type="term" value="F:G protein-coupled serotonin receptor activity"/>
    <property type="evidence" value="ECO:0007669"/>
    <property type="project" value="TreeGrafter"/>
</dbReference>
<keyword evidence="14" id="KW-1185">Reference proteome</keyword>
<evidence type="ECO:0000256" key="8">
    <source>
        <dbReference type="ARBA" id="ARBA00023170"/>
    </source>
</evidence>
<dbReference type="InterPro" id="IPR017452">
    <property type="entry name" value="GPCR_Rhodpsn_7TM"/>
</dbReference>
<evidence type="ECO:0000313" key="13">
    <source>
        <dbReference type="EMBL" id="GBO99490.1"/>
    </source>
</evidence>
<dbReference type="GO" id="GO:0005886">
    <property type="term" value="C:plasma membrane"/>
    <property type="evidence" value="ECO:0007669"/>
    <property type="project" value="UniProtKB-SubCell"/>
</dbReference>
<gene>
    <name evidence="13" type="primary">Htr2b</name>
    <name evidence="13" type="ORF">EVAR_71108_1</name>
</gene>
<evidence type="ECO:0000256" key="3">
    <source>
        <dbReference type="ARBA" id="ARBA00022475"/>
    </source>
</evidence>
<dbReference type="GO" id="GO:0007210">
    <property type="term" value="P:serotonin receptor signaling pathway"/>
    <property type="evidence" value="ECO:0007669"/>
    <property type="project" value="TreeGrafter"/>
</dbReference>
<keyword evidence="3" id="KW-1003">Cell membrane</keyword>
<evidence type="ECO:0000256" key="2">
    <source>
        <dbReference type="ARBA" id="ARBA00010663"/>
    </source>
</evidence>
<dbReference type="EMBL" id="BGZK01003280">
    <property type="protein sequence ID" value="GBO99490.1"/>
    <property type="molecule type" value="Genomic_DNA"/>
</dbReference>
<keyword evidence="9" id="KW-0807">Transducer</keyword>
<dbReference type="AlphaFoldDB" id="A0A4C1SEF9"/>
<dbReference type="GO" id="GO:0007268">
    <property type="term" value="P:chemical synaptic transmission"/>
    <property type="evidence" value="ECO:0007669"/>
    <property type="project" value="TreeGrafter"/>
</dbReference>
<sequence length="329" mass="37161">MECARPDDFHINSSAFDEDSKRKLNESRCVLILGNARPARADRRVPEERTVAGRERPANGQMNRTRDVDYDSWATIRNLTCRLVVGHVRNCGYISSGLDCGYRGRDVGSDFLCDLNIDIQNETSYFCNLCNETVAGDGYNASCGFGFKLIMDNLVFESALKNIWLKLPYWLDEICEIFPWESQVNCVTDELYVVNRTLHEDTSTGYETRMSFKDFNCVWNIGKNFSRIMTGPQYDWSFLFVILFIVAGGVGNILVCLAVCLDKRLQNVTNYFLLSLAIADLLVSLFVMPMGAIPGFLGLGLVKQIKSQTSLDHYLDVEEFYCAPPASVI</sequence>
<feature type="region of interest" description="Disordered" evidence="10">
    <location>
        <begin position="42"/>
        <end position="62"/>
    </location>
</feature>
<evidence type="ECO:0000256" key="1">
    <source>
        <dbReference type="ARBA" id="ARBA00004651"/>
    </source>
</evidence>
<reference evidence="13 14" key="1">
    <citation type="journal article" date="2019" name="Commun. Biol.">
        <title>The bagworm genome reveals a unique fibroin gene that provides high tensile strength.</title>
        <authorList>
            <person name="Kono N."/>
            <person name="Nakamura H."/>
            <person name="Ohtoshi R."/>
            <person name="Tomita M."/>
            <person name="Numata K."/>
            <person name="Arakawa K."/>
        </authorList>
    </citation>
    <scope>NUCLEOTIDE SEQUENCE [LARGE SCALE GENOMIC DNA]</scope>
</reference>
<comment type="caution">
    <text evidence="13">The sequence shown here is derived from an EMBL/GenBank/DDBJ whole genome shotgun (WGS) entry which is preliminary data.</text>
</comment>
<keyword evidence="8 13" id="KW-0675">Receptor</keyword>
<dbReference type="GO" id="GO:0030425">
    <property type="term" value="C:dendrite"/>
    <property type="evidence" value="ECO:0007669"/>
    <property type="project" value="TreeGrafter"/>
</dbReference>
<dbReference type="PROSITE" id="PS50262">
    <property type="entry name" value="G_PROTEIN_RECEP_F1_2"/>
    <property type="match status" value="1"/>
</dbReference>
<evidence type="ECO:0000256" key="6">
    <source>
        <dbReference type="ARBA" id="ARBA00023040"/>
    </source>
</evidence>
<dbReference type="Pfam" id="PF00001">
    <property type="entry name" value="7tm_1"/>
    <property type="match status" value="1"/>
</dbReference>
<name>A0A4C1SEF9_EUMVA</name>
<evidence type="ECO:0000256" key="10">
    <source>
        <dbReference type="SAM" id="MobiDB-lite"/>
    </source>
</evidence>
<dbReference type="GO" id="GO:0007187">
    <property type="term" value="P:G protein-coupled receptor signaling pathway, coupled to cyclic nucleotide second messenger"/>
    <property type="evidence" value="ECO:0007669"/>
    <property type="project" value="TreeGrafter"/>
</dbReference>